<organism evidence="1">
    <name type="scientific">Anopheles darlingi</name>
    <name type="common">Mosquito</name>
    <dbReference type="NCBI Taxonomy" id="43151"/>
    <lineage>
        <taxon>Eukaryota</taxon>
        <taxon>Metazoa</taxon>
        <taxon>Ecdysozoa</taxon>
        <taxon>Arthropoda</taxon>
        <taxon>Hexapoda</taxon>
        <taxon>Insecta</taxon>
        <taxon>Pterygota</taxon>
        <taxon>Neoptera</taxon>
        <taxon>Endopterygota</taxon>
        <taxon>Diptera</taxon>
        <taxon>Nematocera</taxon>
        <taxon>Culicoidea</taxon>
        <taxon>Culicidae</taxon>
        <taxon>Anophelinae</taxon>
        <taxon>Anopheles</taxon>
    </lineage>
</organism>
<accession>A0A2M4D7E6</accession>
<dbReference type="EMBL" id="GGFL01009324">
    <property type="protein sequence ID" value="MBW73502.1"/>
    <property type="molecule type" value="Transcribed_RNA"/>
</dbReference>
<proteinExistence type="predicted"/>
<name>A0A2M4D7E6_ANODA</name>
<sequence length="104" mass="11255">MPRVLGALICVIFVIGVRNWRSGGLLRGMEMKQVVAQPRPVLTDRLATSSTLSHYAVTVLVTNLIYLKCVTGSPKRDGPSIDDDTFSCGPSLGTQLHEGNKSNK</sequence>
<protein>
    <submittedName>
        <fullName evidence="1">Putative secreted protein</fullName>
    </submittedName>
</protein>
<dbReference type="AlphaFoldDB" id="A0A2M4D7E6"/>
<evidence type="ECO:0000313" key="1">
    <source>
        <dbReference type="EMBL" id="MBW73502.1"/>
    </source>
</evidence>
<reference evidence="1" key="1">
    <citation type="submission" date="2018-01" db="EMBL/GenBank/DDBJ databases">
        <title>An insight into the sialome of Amazonian anophelines.</title>
        <authorList>
            <person name="Ribeiro J.M."/>
            <person name="Scarpassa V."/>
            <person name="Calvo E."/>
        </authorList>
    </citation>
    <scope>NUCLEOTIDE SEQUENCE</scope>
</reference>